<organism evidence="1 2">
    <name type="scientific">Nitrosomonas communis</name>
    <dbReference type="NCBI Taxonomy" id="44574"/>
    <lineage>
        <taxon>Bacteria</taxon>
        <taxon>Pseudomonadati</taxon>
        <taxon>Pseudomonadota</taxon>
        <taxon>Betaproteobacteria</taxon>
        <taxon>Nitrosomonadales</taxon>
        <taxon>Nitrosomonadaceae</taxon>
        <taxon>Nitrosomonas</taxon>
    </lineage>
</organism>
<sequence>MEDLFLTCTHPIRKNIQGQEKLRGAMLSVTR</sequence>
<evidence type="ECO:0000313" key="1">
    <source>
        <dbReference type="EMBL" id="SDX03244.1"/>
    </source>
</evidence>
<dbReference type="EMBL" id="FNNH01000050">
    <property type="protein sequence ID" value="SDX03244.1"/>
    <property type="molecule type" value="Genomic_DNA"/>
</dbReference>
<gene>
    <name evidence="1" type="ORF">SAMN05421882_105018</name>
</gene>
<dbReference type="AlphaFoldDB" id="A0A1H2YF27"/>
<proteinExistence type="predicted"/>
<reference evidence="1 2" key="1">
    <citation type="submission" date="2016-10" db="EMBL/GenBank/DDBJ databases">
        <authorList>
            <person name="de Groot N.N."/>
        </authorList>
    </citation>
    <scope>NUCLEOTIDE SEQUENCE [LARGE SCALE GENOMIC DNA]</scope>
    <source>
        <strain evidence="1 2">Nm110</strain>
    </source>
</reference>
<protein>
    <submittedName>
        <fullName evidence="1">Uncharacterized protein</fullName>
    </submittedName>
</protein>
<name>A0A1H2YF27_9PROT</name>
<evidence type="ECO:0000313" key="2">
    <source>
        <dbReference type="Proteomes" id="UP000183454"/>
    </source>
</evidence>
<dbReference type="Proteomes" id="UP000183454">
    <property type="component" value="Unassembled WGS sequence"/>
</dbReference>
<accession>A0A1H2YF27</accession>